<feature type="repeat" description="ANK" evidence="3">
    <location>
        <begin position="477"/>
        <end position="509"/>
    </location>
</feature>
<feature type="domain" description="DUF3447" evidence="4">
    <location>
        <begin position="186"/>
        <end position="260"/>
    </location>
</feature>
<dbReference type="InParanoid" id="A2EFI7"/>
<keyword evidence="2 3" id="KW-0040">ANK repeat</keyword>
<dbReference type="PANTHER" id="PTHR24193:SF121">
    <property type="entry name" value="ADA2A-CONTAINING COMPLEX COMPONENT 3, ISOFORM D"/>
    <property type="match status" value="1"/>
</dbReference>
<dbReference type="PROSITE" id="PS50088">
    <property type="entry name" value="ANK_REPEAT"/>
    <property type="match status" value="7"/>
</dbReference>
<dbReference type="EMBL" id="DS113375">
    <property type="protein sequence ID" value="EAY08581.1"/>
    <property type="molecule type" value="Genomic_DNA"/>
</dbReference>
<organism evidence="5 6">
    <name type="scientific">Trichomonas vaginalis (strain ATCC PRA-98 / G3)</name>
    <dbReference type="NCBI Taxonomy" id="412133"/>
    <lineage>
        <taxon>Eukaryota</taxon>
        <taxon>Metamonada</taxon>
        <taxon>Parabasalia</taxon>
        <taxon>Trichomonadida</taxon>
        <taxon>Trichomonadidae</taxon>
        <taxon>Trichomonas</taxon>
    </lineage>
</organism>
<evidence type="ECO:0000256" key="3">
    <source>
        <dbReference type="PROSITE-ProRule" id="PRU00023"/>
    </source>
</evidence>
<evidence type="ECO:0000259" key="4">
    <source>
        <dbReference type="Pfam" id="PF11929"/>
    </source>
</evidence>
<dbReference type="KEGG" id="tva:4766485"/>
<dbReference type="VEuPathDB" id="TrichDB:TVAGG3_0820920"/>
<dbReference type="Pfam" id="PF12796">
    <property type="entry name" value="Ank_2"/>
    <property type="match status" value="3"/>
</dbReference>
<dbReference type="PRINTS" id="PR01415">
    <property type="entry name" value="ANKYRIN"/>
</dbReference>
<keyword evidence="1" id="KW-0677">Repeat</keyword>
<evidence type="ECO:0000313" key="5">
    <source>
        <dbReference type="EMBL" id="EAY08581.1"/>
    </source>
</evidence>
<dbReference type="SMART" id="SM00248">
    <property type="entry name" value="ANK"/>
    <property type="match status" value="11"/>
</dbReference>
<dbReference type="PROSITE" id="PS50297">
    <property type="entry name" value="ANK_REP_REGION"/>
    <property type="match status" value="7"/>
</dbReference>
<dbReference type="Pfam" id="PF11929">
    <property type="entry name" value="DUF3447"/>
    <property type="match status" value="1"/>
</dbReference>
<dbReference type="VEuPathDB" id="TrichDB:TVAG_191040"/>
<dbReference type="RefSeq" id="XP_001320804.1">
    <property type="nucleotide sequence ID" value="XM_001320769.1"/>
</dbReference>
<evidence type="ECO:0000313" key="6">
    <source>
        <dbReference type="Proteomes" id="UP000001542"/>
    </source>
</evidence>
<dbReference type="InterPro" id="IPR002110">
    <property type="entry name" value="Ankyrin_rpt"/>
</dbReference>
<dbReference type="PANTHER" id="PTHR24193">
    <property type="entry name" value="ANKYRIN REPEAT PROTEIN"/>
    <property type="match status" value="1"/>
</dbReference>
<feature type="repeat" description="ANK" evidence="3">
    <location>
        <begin position="548"/>
        <end position="580"/>
    </location>
</feature>
<dbReference type="STRING" id="5722.A2EFI7"/>
<accession>A2EFI7</accession>
<dbReference type="Pfam" id="PF00023">
    <property type="entry name" value="Ank"/>
    <property type="match status" value="1"/>
</dbReference>
<feature type="repeat" description="ANK" evidence="3">
    <location>
        <begin position="285"/>
        <end position="317"/>
    </location>
</feature>
<feature type="repeat" description="ANK" evidence="3">
    <location>
        <begin position="324"/>
        <end position="356"/>
    </location>
</feature>
<feature type="repeat" description="ANK" evidence="3">
    <location>
        <begin position="369"/>
        <end position="401"/>
    </location>
</feature>
<dbReference type="Proteomes" id="UP000001542">
    <property type="component" value="Unassembled WGS sequence"/>
</dbReference>
<dbReference type="InterPro" id="IPR036770">
    <property type="entry name" value="Ankyrin_rpt-contain_sf"/>
</dbReference>
<reference evidence="5" key="2">
    <citation type="journal article" date="2007" name="Science">
        <title>Draft genome sequence of the sexually transmitted pathogen Trichomonas vaginalis.</title>
        <authorList>
            <person name="Carlton J.M."/>
            <person name="Hirt R.P."/>
            <person name="Silva J.C."/>
            <person name="Delcher A.L."/>
            <person name="Schatz M."/>
            <person name="Zhao Q."/>
            <person name="Wortman J.R."/>
            <person name="Bidwell S.L."/>
            <person name="Alsmark U.C.M."/>
            <person name="Besteiro S."/>
            <person name="Sicheritz-Ponten T."/>
            <person name="Noel C.J."/>
            <person name="Dacks J.B."/>
            <person name="Foster P.G."/>
            <person name="Simillion C."/>
            <person name="Van de Peer Y."/>
            <person name="Miranda-Saavedra D."/>
            <person name="Barton G.J."/>
            <person name="Westrop G.D."/>
            <person name="Mueller S."/>
            <person name="Dessi D."/>
            <person name="Fiori P.L."/>
            <person name="Ren Q."/>
            <person name="Paulsen I."/>
            <person name="Zhang H."/>
            <person name="Bastida-Corcuera F.D."/>
            <person name="Simoes-Barbosa A."/>
            <person name="Brown M.T."/>
            <person name="Hayes R.D."/>
            <person name="Mukherjee M."/>
            <person name="Okumura C.Y."/>
            <person name="Schneider R."/>
            <person name="Smith A.J."/>
            <person name="Vanacova S."/>
            <person name="Villalvazo M."/>
            <person name="Haas B.J."/>
            <person name="Pertea M."/>
            <person name="Feldblyum T.V."/>
            <person name="Utterback T.R."/>
            <person name="Shu C.L."/>
            <person name="Osoegawa K."/>
            <person name="de Jong P.J."/>
            <person name="Hrdy I."/>
            <person name="Horvathova L."/>
            <person name="Zubacova Z."/>
            <person name="Dolezal P."/>
            <person name="Malik S.B."/>
            <person name="Logsdon J.M. Jr."/>
            <person name="Henze K."/>
            <person name="Gupta A."/>
            <person name="Wang C.C."/>
            <person name="Dunne R.L."/>
            <person name="Upcroft J.A."/>
            <person name="Upcroft P."/>
            <person name="White O."/>
            <person name="Salzberg S.L."/>
            <person name="Tang P."/>
            <person name="Chiu C.-H."/>
            <person name="Lee Y.-S."/>
            <person name="Embley T.M."/>
            <person name="Coombs G.H."/>
            <person name="Mottram J.C."/>
            <person name="Tachezy J."/>
            <person name="Fraser-Liggett C.M."/>
            <person name="Johnson P.J."/>
        </authorList>
    </citation>
    <scope>NUCLEOTIDE SEQUENCE [LARGE SCALE GENOMIC DNA]</scope>
    <source>
        <strain evidence="5">G3</strain>
    </source>
</reference>
<protein>
    <recommendedName>
        <fullName evidence="4">DUF3447 domain-containing protein</fullName>
    </recommendedName>
</protein>
<evidence type="ECO:0000256" key="2">
    <source>
        <dbReference type="ARBA" id="ARBA00023043"/>
    </source>
</evidence>
<name>A2EFI7_TRIV3</name>
<dbReference type="Gene3D" id="1.25.40.20">
    <property type="entry name" value="Ankyrin repeat-containing domain"/>
    <property type="match status" value="5"/>
</dbReference>
<dbReference type="eggNOG" id="KOG4177">
    <property type="taxonomic scope" value="Eukaryota"/>
</dbReference>
<proteinExistence type="predicted"/>
<sequence length="629" mass="70181">MSSTSLINVEIPPILKDIVSITDEIEKISNENTEEIGTKVIEFIKSNPDERSLIINFIGDLASSHPKQATNLADVSSIIFKTFLSNFSRDSLKEISEEFVELLEHKGDLEPQEDEDEYEDDEPLIKDYDHKSLEFILMWDKIEELQKMSSSKNFKFTREIEDMTLIEFASQFGSVNCFNFLLQNGCKITNKTDYYASLGESIEIAKILKEKGLKFDECFEYSLKSHNNDFAEWLIQNGFEKNALSVAECVNNINIRALLYKLQNKGDINDRDISNDDDDEDDFENGDTALMYASQYGSKALAEFLIQNGSDVKMLNYYKNEKSLDKTSLHFACEANSFSVVKLLVDNGADVNAKAISRNKGDKKDERTFGETPLHISCRLGNLEIVKYIIEKGASLNESCDNGDLSLSAIHFAAMSGNVELVSFLVEKGCDINSKSPANTQPIHYAVQSANINLVNYFIEKGADVNAKAKLYSKNATGVTPLHISCFVHDEEIANALISHGANINEKIGEYNGKKNLIIIQLATIEDSPSIVEILVKNKADVKAIDDEGKTCLMTAAENSAFEIAEFLIKNGSDVNAKDKSGSSVLKIARRANSQRIAELLLENGAINETSKNNKKKNSDDLKLKSLFH</sequence>
<dbReference type="AlphaFoldDB" id="A2EFI7"/>
<feature type="repeat" description="ANK" evidence="3">
    <location>
        <begin position="438"/>
        <end position="470"/>
    </location>
</feature>
<dbReference type="OrthoDB" id="426293at2759"/>
<gene>
    <name evidence="5" type="ORF">TVAG_191040</name>
</gene>
<keyword evidence="6" id="KW-1185">Reference proteome</keyword>
<reference evidence="5" key="1">
    <citation type="submission" date="2006-10" db="EMBL/GenBank/DDBJ databases">
        <authorList>
            <person name="Amadeo P."/>
            <person name="Zhao Q."/>
            <person name="Wortman J."/>
            <person name="Fraser-Liggett C."/>
            <person name="Carlton J."/>
        </authorList>
    </citation>
    <scope>NUCLEOTIDE SEQUENCE</scope>
    <source>
        <strain evidence="5">G3</strain>
    </source>
</reference>
<evidence type="ECO:0000256" key="1">
    <source>
        <dbReference type="ARBA" id="ARBA00022737"/>
    </source>
</evidence>
<feature type="repeat" description="ANK" evidence="3">
    <location>
        <begin position="405"/>
        <end position="437"/>
    </location>
</feature>
<dbReference type="SMR" id="A2EFI7"/>
<dbReference type="InterPro" id="IPR020683">
    <property type="entry name" value="DUF3447"/>
</dbReference>
<dbReference type="SUPFAM" id="SSF48403">
    <property type="entry name" value="Ankyrin repeat"/>
    <property type="match status" value="1"/>
</dbReference>
<dbReference type="InterPro" id="IPR050663">
    <property type="entry name" value="Ankyrin-SOCS_Box"/>
</dbReference>